<sequence>MASELLSRLAEAPGPPEILALTFEFAANLDAACAVTALEAIAKHPDRASVQRDMRFAKLVFDLHALARRRGFRSRLLPRALAAVRKLGRSVEKGSHLQS</sequence>
<evidence type="ECO:0000313" key="1">
    <source>
        <dbReference type="EMBL" id="CAE6973363.1"/>
    </source>
</evidence>
<proteinExistence type="predicted"/>
<gene>
    <name evidence="1" type="ORF">SNAT2548_LOCUS2810</name>
</gene>
<protein>
    <submittedName>
        <fullName evidence="1">Uncharacterized protein</fullName>
    </submittedName>
</protein>
<comment type="caution">
    <text evidence="1">The sequence shown here is derived from an EMBL/GenBank/DDBJ whole genome shotgun (WGS) entry which is preliminary data.</text>
</comment>
<dbReference type="AlphaFoldDB" id="A0A812I3Q2"/>
<dbReference type="EMBL" id="CAJNDS010000169">
    <property type="protein sequence ID" value="CAE6973363.1"/>
    <property type="molecule type" value="Genomic_DNA"/>
</dbReference>
<accession>A0A812I3Q2</accession>
<reference evidence="1" key="1">
    <citation type="submission" date="2021-02" db="EMBL/GenBank/DDBJ databases">
        <authorList>
            <person name="Dougan E. K."/>
            <person name="Rhodes N."/>
            <person name="Thang M."/>
            <person name="Chan C."/>
        </authorList>
    </citation>
    <scope>NUCLEOTIDE SEQUENCE</scope>
</reference>
<organism evidence="1 2">
    <name type="scientific">Symbiodinium natans</name>
    <dbReference type="NCBI Taxonomy" id="878477"/>
    <lineage>
        <taxon>Eukaryota</taxon>
        <taxon>Sar</taxon>
        <taxon>Alveolata</taxon>
        <taxon>Dinophyceae</taxon>
        <taxon>Suessiales</taxon>
        <taxon>Symbiodiniaceae</taxon>
        <taxon>Symbiodinium</taxon>
    </lineage>
</organism>
<keyword evidence="2" id="KW-1185">Reference proteome</keyword>
<evidence type="ECO:0000313" key="2">
    <source>
        <dbReference type="Proteomes" id="UP000604046"/>
    </source>
</evidence>
<dbReference type="Proteomes" id="UP000604046">
    <property type="component" value="Unassembled WGS sequence"/>
</dbReference>
<name>A0A812I3Q2_9DINO</name>